<evidence type="ECO:0000313" key="1">
    <source>
        <dbReference type="EMBL" id="SEF17201.1"/>
    </source>
</evidence>
<reference evidence="2" key="1">
    <citation type="submission" date="2016-10" db="EMBL/GenBank/DDBJ databases">
        <authorList>
            <person name="Varghese N."/>
            <person name="Submissions S."/>
        </authorList>
    </citation>
    <scope>NUCLEOTIDE SEQUENCE [LARGE SCALE GENOMIC DNA]</scope>
    <source>
        <strain evidence="2">DSM 45237</strain>
    </source>
</reference>
<protein>
    <submittedName>
        <fullName evidence="1">Uncharacterized protein</fullName>
    </submittedName>
</protein>
<dbReference type="AlphaFoldDB" id="A0A1H5PVG3"/>
<dbReference type="OrthoDB" id="4793383at2"/>
<accession>A0A1H5PVG3</accession>
<evidence type="ECO:0000313" key="2">
    <source>
        <dbReference type="Proteomes" id="UP000181980"/>
    </source>
</evidence>
<dbReference type="Proteomes" id="UP000181980">
    <property type="component" value="Unassembled WGS sequence"/>
</dbReference>
<dbReference type="Gene3D" id="3.40.50.300">
    <property type="entry name" value="P-loop containing nucleotide triphosphate hydrolases"/>
    <property type="match status" value="1"/>
</dbReference>
<dbReference type="STRING" id="561176.SAMN04488561_5750"/>
<dbReference type="EMBL" id="FNUC01000004">
    <property type="protein sequence ID" value="SEF17201.1"/>
    <property type="molecule type" value="Genomic_DNA"/>
</dbReference>
<dbReference type="RefSeq" id="WP_069112591.1">
    <property type="nucleotide sequence ID" value="NZ_FNUC01000004.1"/>
</dbReference>
<dbReference type="InterPro" id="IPR027417">
    <property type="entry name" value="P-loop_NTPase"/>
</dbReference>
<name>A0A1H5PVG3_9ACTN</name>
<gene>
    <name evidence="1" type="ORF">SAMN04488561_5750</name>
</gene>
<dbReference type="SUPFAM" id="SSF53795">
    <property type="entry name" value="PEP carboxykinase-like"/>
    <property type="match status" value="1"/>
</dbReference>
<sequence>MTDPVVLDVIGVRVEVPAEGYASVEELYAAAARLAVERSHELLFHAGAVERDGVAVLFPGESGTGKSTTVAACVRHGFGYLTDEMVALDLGTGAVRGWPRPIMLTAWAQEALGLPVRDGGEGKAAVSCAELGGTTVEAALPVAHVVGVRRGAAVTTLGPMAAGDLLTLLLSSSFNHYRHGAAAWTAVAALAGRVQGWWLDAADVDSAAAAVAGLPYSRS</sequence>
<organism evidence="1 2">
    <name type="scientific">Jiangella alba</name>
    <dbReference type="NCBI Taxonomy" id="561176"/>
    <lineage>
        <taxon>Bacteria</taxon>
        <taxon>Bacillati</taxon>
        <taxon>Actinomycetota</taxon>
        <taxon>Actinomycetes</taxon>
        <taxon>Jiangellales</taxon>
        <taxon>Jiangellaceae</taxon>
        <taxon>Jiangella</taxon>
    </lineage>
</organism>
<proteinExistence type="predicted"/>
<keyword evidence="2" id="KW-1185">Reference proteome</keyword>